<gene>
    <name evidence="2" type="ORF">Tci_908467</name>
</gene>
<reference evidence="2" key="1">
    <citation type="journal article" date="2019" name="Sci. Rep.">
        <title>Draft genome of Tanacetum cinerariifolium, the natural source of mosquito coil.</title>
        <authorList>
            <person name="Yamashiro T."/>
            <person name="Shiraishi A."/>
            <person name="Satake H."/>
            <person name="Nakayama K."/>
        </authorList>
    </citation>
    <scope>NUCLEOTIDE SEQUENCE</scope>
</reference>
<feature type="compositionally biased region" description="Pro residues" evidence="1">
    <location>
        <begin position="1"/>
        <end position="10"/>
    </location>
</feature>
<accession>A0A699VSR0</accession>
<sequence>ASRGGRPPPYEGQQRVFGKPEGGRKSAHSPEHCWVLHGRIQRDKPTHAGAHNGGVRRVGAGAVVLVDVGLERAHQELDVLAALAAFFEALIHPGRVFIQAALAAVVDGYYHAAGGVLATFL</sequence>
<name>A0A699VSR0_TANCI</name>
<dbReference type="AlphaFoldDB" id="A0A699VSR0"/>
<feature type="compositionally biased region" description="Basic and acidic residues" evidence="1">
    <location>
        <begin position="21"/>
        <end position="30"/>
    </location>
</feature>
<feature type="non-terminal residue" evidence="2">
    <location>
        <position position="1"/>
    </location>
</feature>
<protein>
    <submittedName>
        <fullName evidence="2">Uncharacterized protein</fullName>
    </submittedName>
</protein>
<feature type="region of interest" description="Disordered" evidence="1">
    <location>
        <begin position="1"/>
        <end position="30"/>
    </location>
</feature>
<comment type="caution">
    <text evidence="2">The sequence shown here is derived from an EMBL/GenBank/DDBJ whole genome shotgun (WGS) entry which is preliminary data.</text>
</comment>
<proteinExistence type="predicted"/>
<evidence type="ECO:0000256" key="1">
    <source>
        <dbReference type="SAM" id="MobiDB-lite"/>
    </source>
</evidence>
<dbReference type="EMBL" id="BKCJ011472626">
    <property type="protein sequence ID" value="GFD36498.1"/>
    <property type="molecule type" value="Genomic_DNA"/>
</dbReference>
<evidence type="ECO:0000313" key="2">
    <source>
        <dbReference type="EMBL" id="GFD36498.1"/>
    </source>
</evidence>
<organism evidence="2">
    <name type="scientific">Tanacetum cinerariifolium</name>
    <name type="common">Dalmatian daisy</name>
    <name type="synonym">Chrysanthemum cinerariifolium</name>
    <dbReference type="NCBI Taxonomy" id="118510"/>
    <lineage>
        <taxon>Eukaryota</taxon>
        <taxon>Viridiplantae</taxon>
        <taxon>Streptophyta</taxon>
        <taxon>Embryophyta</taxon>
        <taxon>Tracheophyta</taxon>
        <taxon>Spermatophyta</taxon>
        <taxon>Magnoliopsida</taxon>
        <taxon>eudicotyledons</taxon>
        <taxon>Gunneridae</taxon>
        <taxon>Pentapetalae</taxon>
        <taxon>asterids</taxon>
        <taxon>campanulids</taxon>
        <taxon>Asterales</taxon>
        <taxon>Asteraceae</taxon>
        <taxon>Asteroideae</taxon>
        <taxon>Anthemideae</taxon>
        <taxon>Anthemidinae</taxon>
        <taxon>Tanacetum</taxon>
    </lineage>
</organism>